<dbReference type="Gene3D" id="3.20.20.70">
    <property type="entry name" value="Aldolase class I"/>
    <property type="match status" value="1"/>
</dbReference>
<keyword evidence="10" id="KW-0328">Glycosyltransferase</keyword>
<dbReference type="EMBL" id="CP019609">
    <property type="protein sequence ID" value="AQP53139.1"/>
    <property type="molecule type" value="Genomic_DNA"/>
</dbReference>
<keyword evidence="4" id="KW-0597">Phosphoprotein</keyword>
<dbReference type="InterPro" id="IPR041619">
    <property type="entry name" value="NAPRTase_C"/>
</dbReference>
<dbReference type="InterPro" id="IPR041525">
    <property type="entry name" value="N/Namide_PRibTrfase"/>
</dbReference>
<comment type="catalytic activity">
    <reaction evidence="8 9">
        <text>5-phospho-alpha-D-ribose 1-diphosphate + nicotinate + ATP + H2O = nicotinate beta-D-ribonucleotide + ADP + phosphate + diphosphate</text>
        <dbReference type="Rhea" id="RHEA:36163"/>
        <dbReference type="ChEBI" id="CHEBI:15377"/>
        <dbReference type="ChEBI" id="CHEBI:30616"/>
        <dbReference type="ChEBI" id="CHEBI:32544"/>
        <dbReference type="ChEBI" id="CHEBI:33019"/>
        <dbReference type="ChEBI" id="CHEBI:43474"/>
        <dbReference type="ChEBI" id="CHEBI:57502"/>
        <dbReference type="ChEBI" id="CHEBI:58017"/>
        <dbReference type="ChEBI" id="CHEBI:456216"/>
        <dbReference type="EC" id="6.3.4.21"/>
    </reaction>
</comment>
<evidence type="ECO:0000256" key="1">
    <source>
        <dbReference type="ARBA" id="ARBA00004952"/>
    </source>
</evidence>
<dbReference type="InterPro" id="IPR040727">
    <property type="entry name" value="NAPRTase_N"/>
</dbReference>
<dbReference type="SUPFAM" id="SSF51690">
    <property type="entry name" value="Nicotinate/Quinolinate PRTase C-terminal domain-like"/>
    <property type="match status" value="1"/>
</dbReference>
<gene>
    <name evidence="10" type="ORF">BW732_02100</name>
</gene>
<keyword evidence="6 9" id="KW-0662">Pyridine nucleotide biosynthesis</keyword>
<dbReference type="Pfam" id="PF04095">
    <property type="entry name" value="NAPRTase"/>
    <property type="match status" value="1"/>
</dbReference>
<dbReference type="GO" id="GO:0005829">
    <property type="term" value="C:cytosol"/>
    <property type="evidence" value="ECO:0007669"/>
    <property type="project" value="TreeGrafter"/>
</dbReference>
<dbReference type="KEGG" id="vpi:BW732_02100"/>
<evidence type="ECO:0000256" key="3">
    <source>
        <dbReference type="ARBA" id="ARBA00013236"/>
    </source>
</evidence>
<organism evidence="10 11">
    <name type="scientific">Vagococcus penaei</name>
    <dbReference type="NCBI Taxonomy" id="633807"/>
    <lineage>
        <taxon>Bacteria</taxon>
        <taxon>Bacillati</taxon>
        <taxon>Bacillota</taxon>
        <taxon>Bacilli</taxon>
        <taxon>Lactobacillales</taxon>
        <taxon>Enterococcaceae</taxon>
        <taxon>Vagococcus</taxon>
    </lineage>
</organism>
<dbReference type="FunFam" id="3.20.20.70:FF:000076">
    <property type="entry name" value="Nicotinate phosphoribosyltransferase"/>
    <property type="match status" value="1"/>
</dbReference>
<evidence type="ECO:0000313" key="10">
    <source>
        <dbReference type="EMBL" id="AQP53139.1"/>
    </source>
</evidence>
<evidence type="ECO:0000256" key="5">
    <source>
        <dbReference type="ARBA" id="ARBA00022598"/>
    </source>
</evidence>
<dbReference type="SUPFAM" id="SSF54675">
    <property type="entry name" value="Nicotinate/Quinolinate PRTase N-terminal domain-like"/>
    <property type="match status" value="1"/>
</dbReference>
<dbReference type="NCBIfam" id="NF006694">
    <property type="entry name" value="PRK09243.1-1"/>
    <property type="match status" value="1"/>
</dbReference>
<dbReference type="NCBIfam" id="TIGR01513">
    <property type="entry name" value="NAPRTase_put"/>
    <property type="match status" value="1"/>
</dbReference>
<dbReference type="NCBIfam" id="NF006695">
    <property type="entry name" value="PRK09243.1-2"/>
    <property type="match status" value="1"/>
</dbReference>
<proteinExistence type="inferred from homology"/>
<dbReference type="NCBIfam" id="NF009131">
    <property type="entry name" value="PRK12484.1"/>
    <property type="match status" value="1"/>
</dbReference>
<dbReference type="InterPro" id="IPR007229">
    <property type="entry name" value="Nic_PRibTrfase-Fam"/>
</dbReference>
<evidence type="ECO:0000256" key="9">
    <source>
        <dbReference type="RuleBase" id="RU365100"/>
    </source>
</evidence>
<keyword evidence="7 9" id="KW-0808">Transferase</keyword>
<evidence type="ECO:0000256" key="8">
    <source>
        <dbReference type="ARBA" id="ARBA00048668"/>
    </source>
</evidence>
<comment type="function">
    <text evidence="9">Catalyzes the first step in the biosynthesis of NAD from nicotinic acid, the ATP-dependent synthesis of beta-nicotinate D-ribonucleotide from nicotinate and 5-phospho-D-ribose 1-phosphate.</text>
</comment>
<dbReference type="PANTHER" id="PTHR11098">
    <property type="entry name" value="NICOTINATE PHOSPHORIBOSYLTRANSFERASE"/>
    <property type="match status" value="1"/>
</dbReference>
<dbReference type="STRING" id="633807.BW732_02100"/>
<reference evidence="10 11" key="1">
    <citation type="journal article" date="2010" name="Int. J. Syst. Evol. Microbiol.">
        <title>Vagococcus penaei sp. nov., isolated from spoilage microbiota of cooked shrimp (Penaeus vannamei).</title>
        <authorList>
            <person name="Jaffres E."/>
            <person name="Prevost H."/>
            <person name="Rossero A."/>
            <person name="Joffraud J.J."/>
            <person name="Dousset X."/>
        </authorList>
    </citation>
    <scope>NUCLEOTIDE SEQUENCE [LARGE SCALE GENOMIC DNA]</scope>
    <source>
        <strain evidence="10 11">CD276</strain>
    </source>
</reference>
<name>A0A1Q2D451_9ENTE</name>
<dbReference type="CDD" id="cd01570">
    <property type="entry name" value="NAPRTase_A"/>
    <property type="match status" value="1"/>
</dbReference>
<sequence length="484" mass="55649">MTQNYSDDSLALHTDFYQLNMMKTYWELGNDNINAVFECYFRQMPFKHGYVIYAGLERVIHYLDNLKFSESDIDYLRSVTDYPEEFLTYLKELKFRCTVRSALEGEMVFNNEPILQVEGPLAQCQLVETAILNIINYQTLIATKAARIRAVCENDALMEFGTRRAQEMDAAIWGTRAAYIGGFDATSNVRAGKLFNIPISGTHAHSLIQAYRDDYEGFKAYAQTHKNCVFLVDTYDTLKSGVPNAIRVANEMGDKINFLGVRIDSGDMAYISKRVREQLDEAGYTEAKIYASNDLDESTILNLKMQRAKIDVWGVGTKLITAYDQPALGAVYKLVSIENKRGKMVDTIKLSNNAEKVSTPGKKQVWRITGKDDGKSEGDYITLWEEDPREQEELYMFHPIHTFINKTVTNFEARPILQDIYVNGERIYKLPNIEEIKQRATANQESLWEEYKRNLNPQKYPVDLSPKCWEHKMNTINEVKKSVK</sequence>
<dbReference type="GO" id="GO:0034355">
    <property type="term" value="P:NAD+ biosynthetic process via the salvage pathway"/>
    <property type="evidence" value="ECO:0007669"/>
    <property type="project" value="UniProtKB-ARBA"/>
</dbReference>
<dbReference type="Pfam" id="PF17956">
    <property type="entry name" value="NAPRTase_C"/>
    <property type="match status" value="1"/>
</dbReference>
<dbReference type="GO" id="GO:0004516">
    <property type="term" value="F:nicotinate phosphoribosyltransferase activity"/>
    <property type="evidence" value="ECO:0007669"/>
    <property type="project" value="UniProtKB-UniRule"/>
</dbReference>
<evidence type="ECO:0000313" key="11">
    <source>
        <dbReference type="Proteomes" id="UP000188246"/>
    </source>
</evidence>
<dbReference type="Pfam" id="PF17767">
    <property type="entry name" value="NAPRTase_N"/>
    <property type="match status" value="1"/>
</dbReference>
<dbReference type="RefSeq" id="WP_077275237.1">
    <property type="nucleotide sequence ID" value="NZ_CP019609.1"/>
</dbReference>
<dbReference type="UniPathway" id="UPA00253">
    <property type="reaction ID" value="UER00457"/>
</dbReference>
<dbReference type="Gene3D" id="3.20.140.10">
    <property type="entry name" value="nicotinate phosphoribosyltransferase"/>
    <property type="match status" value="1"/>
</dbReference>
<evidence type="ECO:0000256" key="6">
    <source>
        <dbReference type="ARBA" id="ARBA00022642"/>
    </source>
</evidence>
<dbReference type="PANTHER" id="PTHR11098:SF1">
    <property type="entry name" value="NICOTINATE PHOSPHORIBOSYLTRANSFERASE"/>
    <property type="match status" value="1"/>
</dbReference>
<comment type="PTM">
    <text evidence="9">Transiently phosphorylated on a His residue during the reaction cycle. Phosphorylation strongly increases the affinity for substrates and increases the rate of nicotinate D-ribonucleotide production. Dephosphorylation regenerates the low-affinity form of the enzyme, leading to product release.</text>
</comment>
<dbReference type="AlphaFoldDB" id="A0A1Q2D451"/>
<accession>A0A1Q2D451</accession>
<keyword evidence="5 9" id="KW-0436">Ligase</keyword>
<comment type="similarity">
    <text evidence="2 9">Belongs to the NAPRTase family.</text>
</comment>
<comment type="pathway">
    <text evidence="1 9">Cofactor biosynthesis; NAD(+) biosynthesis; nicotinate D-ribonucleotide from nicotinate: step 1/1.</text>
</comment>
<evidence type="ECO:0000256" key="7">
    <source>
        <dbReference type="ARBA" id="ARBA00022679"/>
    </source>
</evidence>
<dbReference type="NCBIfam" id="NF006697">
    <property type="entry name" value="PRK09243.1-4"/>
    <property type="match status" value="1"/>
</dbReference>
<protein>
    <recommendedName>
        <fullName evidence="3 9">Nicotinate phosphoribosyltransferase</fullName>
        <ecNumber evidence="3 9">6.3.4.21</ecNumber>
    </recommendedName>
</protein>
<dbReference type="InterPro" id="IPR036068">
    <property type="entry name" value="Nicotinate_pribotase-like_C"/>
</dbReference>
<dbReference type="GO" id="GO:0047280">
    <property type="term" value="F:nicotinamide phosphoribosyltransferase activity"/>
    <property type="evidence" value="ECO:0007669"/>
    <property type="project" value="UniProtKB-ARBA"/>
</dbReference>
<dbReference type="OrthoDB" id="9770610at2"/>
<dbReference type="PIRSF" id="PIRSF000484">
    <property type="entry name" value="NAPRT"/>
    <property type="match status" value="1"/>
</dbReference>
<evidence type="ECO:0000256" key="2">
    <source>
        <dbReference type="ARBA" id="ARBA00010897"/>
    </source>
</evidence>
<dbReference type="EC" id="6.3.4.21" evidence="3 9"/>
<evidence type="ECO:0000256" key="4">
    <source>
        <dbReference type="ARBA" id="ARBA00022553"/>
    </source>
</evidence>
<keyword evidence="11" id="KW-1185">Reference proteome</keyword>
<dbReference type="InterPro" id="IPR006405">
    <property type="entry name" value="Nic_PRibTrfase_pncB"/>
</dbReference>
<dbReference type="InterPro" id="IPR013785">
    <property type="entry name" value="Aldolase_TIM"/>
</dbReference>
<dbReference type="Proteomes" id="UP000188246">
    <property type="component" value="Chromosome"/>
</dbReference>